<evidence type="ECO:0000313" key="1">
    <source>
        <dbReference type="EMBL" id="DAD71759.1"/>
    </source>
</evidence>
<reference evidence="1" key="1">
    <citation type="journal article" date="2021" name="Proc. Natl. Acad. Sci. U.S.A.">
        <title>A Catalog of Tens of Thousands of Viruses from Human Metagenomes Reveals Hidden Associations with Chronic Diseases.</title>
        <authorList>
            <person name="Tisza M.J."/>
            <person name="Buck C.B."/>
        </authorList>
    </citation>
    <scope>NUCLEOTIDE SEQUENCE</scope>
    <source>
        <strain evidence="1">Cto6l14</strain>
    </source>
</reference>
<dbReference type="EMBL" id="BK015887">
    <property type="protein sequence ID" value="DAD71759.1"/>
    <property type="molecule type" value="Genomic_DNA"/>
</dbReference>
<protein>
    <submittedName>
        <fullName evidence="1">Zinc-ribbon domain protein</fullName>
    </submittedName>
</protein>
<proteinExistence type="predicted"/>
<organism evidence="1">
    <name type="scientific">Siphoviridae sp. cto6l14</name>
    <dbReference type="NCBI Taxonomy" id="2827590"/>
    <lineage>
        <taxon>Viruses</taxon>
        <taxon>Duplodnaviria</taxon>
        <taxon>Heunggongvirae</taxon>
        <taxon>Uroviricota</taxon>
        <taxon>Caudoviricetes</taxon>
    </lineage>
</organism>
<sequence>MVMEKEKDLIEKLQDGEHILCYDCQKSYYVPFSAPAKKSLEFYCKNCHSVVRVTPNIIVD</sequence>
<accession>A0A8S5LPI4</accession>
<name>A0A8S5LPI4_9CAUD</name>